<dbReference type="RefSeq" id="WP_247630224.1">
    <property type="nucleotide sequence ID" value="NZ_JAHWXN010000001.1"/>
</dbReference>
<keyword evidence="1" id="KW-0472">Membrane</keyword>
<keyword evidence="3" id="KW-1185">Reference proteome</keyword>
<feature type="transmembrane region" description="Helical" evidence="1">
    <location>
        <begin position="60"/>
        <end position="87"/>
    </location>
</feature>
<feature type="transmembrane region" description="Helical" evidence="1">
    <location>
        <begin position="99"/>
        <end position="124"/>
    </location>
</feature>
<evidence type="ECO:0000256" key="1">
    <source>
        <dbReference type="SAM" id="Phobius"/>
    </source>
</evidence>
<keyword evidence="1" id="KW-1133">Transmembrane helix</keyword>
<reference evidence="2 3" key="1">
    <citation type="submission" date="2021-06" db="EMBL/GenBank/DDBJ databases">
        <title>Genome-based taxonomic framework of Microbacterium strains isolated from marine environment, the description of four new species and reclassification of four preexisting species.</title>
        <authorList>
            <person name="Lee S.D."/>
            <person name="Kim S.-M."/>
            <person name="Byeon Y.-S."/>
            <person name="Yang H.L."/>
            <person name="Kim I.S."/>
        </authorList>
    </citation>
    <scope>NUCLEOTIDE SEQUENCE [LARGE SCALE GENOMIC DNA]</scope>
    <source>
        <strain evidence="2 3">SSW1-49</strain>
    </source>
</reference>
<feature type="transmembrane region" description="Helical" evidence="1">
    <location>
        <begin position="130"/>
        <end position="150"/>
    </location>
</feature>
<dbReference type="Proteomes" id="UP001300096">
    <property type="component" value="Unassembled WGS sequence"/>
</dbReference>
<evidence type="ECO:0000313" key="2">
    <source>
        <dbReference type="EMBL" id="MCK2036893.1"/>
    </source>
</evidence>
<organism evidence="2 3">
    <name type="scientific">Microbacterium croceum</name>
    <dbReference type="NCBI Taxonomy" id="2851645"/>
    <lineage>
        <taxon>Bacteria</taxon>
        <taxon>Bacillati</taxon>
        <taxon>Actinomycetota</taxon>
        <taxon>Actinomycetes</taxon>
        <taxon>Micrococcales</taxon>
        <taxon>Microbacteriaceae</taxon>
        <taxon>Microbacterium</taxon>
    </lineage>
</organism>
<comment type="caution">
    <text evidence="2">The sequence shown here is derived from an EMBL/GenBank/DDBJ whole genome shotgun (WGS) entry which is preliminary data.</text>
</comment>
<proteinExistence type="predicted"/>
<accession>A0ABT0FFQ4</accession>
<sequence>MTHDPAVASTPETRMRFTRREFWRGAWSAWAIFMIILTGALIAIGIIQSGYPWGSAFSSVLLYLLYGIPIGGATSLLVMLVGSPLAWGLARLLAATDHLVVHLLAFAGLGAGIGAAVVGTGIIGQPPAPYVAVVSVACALSVAGGWYGTFRCSRREEWPRHAR</sequence>
<evidence type="ECO:0000313" key="3">
    <source>
        <dbReference type="Proteomes" id="UP001300096"/>
    </source>
</evidence>
<name>A0ABT0FFQ4_9MICO</name>
<feature type="transmembrane region" description="Helical" evidence="1">
    <location>
        <begin position="25"/>
        <end position="48"/>
    </location>
</feature>
<gene>
    <name evidence="2" type="ORF">KZC51_12195</name>
</gene>
<dbReference type="EMBL" id="JAHWXN010000001">
    <property type="protein sequence ID" value="MCK2036893.1"/>
    <property type="molecule type" value="Genomic_DNA"/>
</dbReference>
<keyword evidence="1" id="KW-0812">Transmembrane</keyword>
<protein>
    <submittedName>
        <fullName evidence="2">Uncharacterized protein</fullName>
    </submittedName>
</protein>